<feature type="compositionally biased region" description="Gly residues" evidence="3">
    <location>
        <begin position="904"/>
        <end position="914"/>
    </location>
</feature>
<proteinExistence type="inferred from homology"/>
<dbReference type="Proteomes" id="UP000016666">
    <property type="component" value="Chromosome 15"/>
</dbReference>
<protein>
    <submittedName>
        <fullName evidence="6">Ubinuclein 1</fullName>
    </submittedName>
</protein>
<evidence type="ECO:0000256" key="3">
    <source>
        <dbReference type="SAM" id="MobiDB-lite"/>
    </source>
</evidence>
<dbReference type="Pfam" id="PF14075">
    <property type="entry name" value="UBN_AB"/>
    <property type="match status" value="1"/>
</dbReference>
<dbReference type="PANTHER" id="PTHR21669:SF12">
    <property type="entry name" value="UBINUCLEIN-1"/>
    <property type="match status" value="1"/>
</dbReference>
<sequence>MTEPHRVPFTTLHGPLSGSFLKKPRKDDSEQPQDAEQQPTSVRITLTLFEPDNKRCPEFFYPDLVKSFQAKGKGGSAGEKRKDPADPFNDDEKERQKAEALARKFEEKYGGKRRRKDRIQDLIDMGYGYDESDSFIDNSEAYDELVPASLTTKYGGFYINSGTLQFRQASESEDEYVKEKKKKSPKKRKLKDGGEKMKKKKKDDSYDKEKKSKKSKFPKAGFTALNASKEKKKKKYSGALSVKEMLKKFQKEKEAQKKKDEEQKAVTPPAEPPTPREAEAMPDPLLSLFGHASESDLLQAATAMDSLTDLDLERLFSESPEGSPFHDVEDGSDPAGTGLEQDFKQPPSLPEGLPAPLEKRIKELAQAARAAEGEGKQRFFTQDINNIILDIELQTRELNSQIRSGVYAHLAAFLPCSKDTLVKRARKLYLYEQGGRLKEPLQKLKEAIGRVMPEQMTKYQEECQAHTQAKFAKMLEEEKDKERERVCSDDDDDEEKGGKRVMGPRKKFQWNNEIRTKKKVIAPTKMKVKEPSCKPDKKISISVPSMHSSNTLSLSSECQAGGLGISAQTRELLSLGAAQAASSTGTPAAFMDDSLDEDLIHNPTTSLEAVSKELAALNSRAGGSPDFTLSGAPKAPPEKIPTLATSEEKRTFPKASPAPTSSPAGSLQSPLNFLAEQALALGQTSQDKKTENSNYKELSCQASPSKILSDIHQAKQKHHGLVRPSHGPQTSTPVPGAQVKVFHSSNQPQKTFTSPAPFVKLQNPKSSSPLPQRSLLQQVKSSTKAQSFHSSASPGSAQNSSSSHKGPGSSSSSLSYTGKHSSGSSSSGQSYKSPFVSGSLSKHGASSSSSSSGASANQGCSSGSLLPAVQAPSSSQASSRPSPSSSVKKTSVSQKLTLVAPPGGSNGDSSGGTQGVAKLLTSSLKPAVVSSTASSTSVPKGTSGAVLLTSSSSLSVLSPSYKSNNPKLPAALSSTPLGVSKDAIVTGPAPGTFHHGLGHSLLAGLHSSPHHAAPLPHSALSTHLPQSLPDASQLHGKGSNAQQRKL</sequence>
<organism evidence="6 7">
    <name type="scientific">Anas platyrhynchos platyrhynchos</name>
    <name type="common">Northern mallard</name>
    <dbReference type="NCBI Taxonomy" id="8840"/>
    <lineage>
        <taxon>Eukaryota</taxon>
        <taxon>Metazoa</taxon>
        <taxon>Chordata</taxon>
        <taxon>Craniata</taxon>
        <taxon>Vertebrata</taxon>
        <taxon>Euteleostomi</taxon>
        <taxon>Archelosauria</taxon>
        <taxon>Archosauria</taxon>
        <taxon>Dinosauria</taxon>
        <taxon>Saurischia</taxon>
        <taxon>Theropoda</taxon>
        <taxon>Coelurosauria</taxon>
        <taxon>Aves</taxon>
        <taxon>Neognathae</taxon>
        <taxon>Galloanserae</taxon>
        <taxon>Anseriformes</taxon>
        <taxon>Anatidae</taxon>
        <taxon>Anatinae</taxon>
        <taxon>Anas</taxon>
    </lineage>
</organism>
<evidence type="ECO:0000256" key="1">
    <source>
        <dbReference type="ARBA" id="ARBA00009911"/>
    </source>
</evidence>
<feature type="domain" description="Hpc2-related" evidence="4">
    <location>
        <begin position="114"/>
        <end position="165"/>
    </location>
</feature>
<name>A0A493U1I4_ANAPP</name>
<evidence type="ECO:0000259" key="4">
    <source>
        <dbReference type="Pfam" id="PF08729"/>
    </source>
</evidence>
<evidence type="ECO:0000313" key="7">
    <source>
        <dbReference type="Proteomes" id="UP000016666"/>
    </source>
</evidence>
<dbReference type="Pfam" id="PF08729">
    <property type="entry name" value="HUN"/>
    <property type="match status" value="1"/>
</dbReference>
<feature type="compositionally biased region" description="Polar residues" evidence="3">
    <location>
        <begin position="779"/>
        <end position="789"/>
    </location>
</feature>
<gene>
    <name evidence="6" type="primary">UBN1</name>
</gene>
<feature type="compositionally biased region" description="Basic residues" evidence="3">
    <location>
        <begin position="179"/>
        <end position="190"/>
    </location>
</feature>
<keyword evidence="2" id="KW-0597">Phosphoprotein</keyword>
<feature type="region of interest" description="Disordered" evidence="3">
    <location>
        <begin position="250"/>
        <end position="288"/>
    </location>
</feature>
<feature type="compositionally biased region" description="Basic and acidic residues" evidence="3">
    <location>
        <begin position="78"/>
        <end position="100"/>
    </location>
</feature>
<feature type="region of interest" description="Disordered" evidence="3">
    <location>
        <begin position="317"/>
        <end position="354"/>
    </location>
</feature>
<keyword evidence="7" id="KW-1185">Reference proteome</keyword>
<dbReference type="OMA" id="FHHGLAH"/>
<feature type="compositionally biased region" description="Polar residues" evidence="3">
    <location>
        <begin position="743"/>
        <end position="754"/>
    </location>
</feature>
<feature type="compositionally biased region" description="Basic and acidic residues" evidence="3">
    <location>
        <begin position="250"/>
        <end position="264"/>
    </location>
</feature>
<dbReference type="GO" id="GO:0005634">
    <property type="term" value="C:nucleus"/>
    <property type="evidence" value="ECO:0007669"/>
    <property type="project" value="TreeGrafter"/>
</dbReference>
<feature type="compositionally biased region" description="Basic and acidic residues" evidence="3">
    <location>
        <begin position="477"/>
        <end position="488"/>
    </location>
</feature>
<feature type="compositionally biased region" description="Low complexity" evidence="3">
    <location>
        <begin position="764"/>
        <end position="778"/>
    </location>
</feature>
<feature type="compositionally biased region" description="Low complexity" evidence="3">
    <location>
        <begin position="1008"/>
        <end position="1021"/>
    </location>
</feature>
<feature type="region of interest" description="Disordered" evidence="3">
    <location>
        <begin position="647"/>
        <end position="917"/>
    </location>
</feature>
<feature type="compositionally biased region" description="Polar residues" evidence="3">
    <location>
        <begin position="692"/>
        <end position="706"/>
    </location>
</feature>
<feature type="region of interest" description="Disordered" evidence="3">
    <location>
        <begin position="168"/>
        <end position="237"/>
    </location>
</feature>
<feature type="region of interest" description="Disordered" evidence="3">
    <location>
        <begin position="70"/>
        <end position="100"/>
    </location>
</feature>
<feature type="compositionally biased region" description="Low complexity" evidence="3">
    <location>
        <begin position="790"/>
        <end position="895"/>
    </location>
</feature>
<feature type="domain" description="Ubinuclein middle" evidence="5">
    <location>
        <begin position="349"/>
        <end position="517"/>
    </location>
</feature>
<evidence type="ECO:0000313" key="6">
    <source>
        <dbReference type="Ensembl" id="ENSAPLP00000031983.1"/>
    </source>
</evidence>
<feature type="compositionally biased region" description="Polar residues" evidence="3">
    <location>
        <begin position="32"/>
        <end position="42"/>
    </location>
</feature>
<dbReference type="Ensembl" id="ENSAPLT00000024199.1">
    <property type="protein sequence ID" value="ENSAPLP00000031983.1"/>
    <property type="gene ID" value="ENSAPLG00000005248.2"/>
</dbReference>
<feature type="region of interest" description="Disordered" evidence="3">
    <location>
        <begin position="1008"/>
        <end position="1046"/>
    </location>
</feature>
<dbReference type="InterPro" id="IPR026947">
    <property type="entry name" value="UBN_middle_dom"/>
</dbReference>
<reference evidence="6 7" key="1">
    <citation type="submission" date="2017-10" db="EMBL/GenBank/DDBJ databases">
        <title>A new Pekin duck reference genome.</title>
        <authorList>
            <person name="Hou Z.-C."/>
            <person name="Zhou Z.-K."/>
            <person name="Zhu F."/>
            <person name="Hou S.-S."/>
        </authorList>
    </citation>
    <scope>NUCLEOTIDE SEQUENCE [LARGE SCALE GENOMIC DNA]</scope>
</reference>
<dbReference type="GeneTree" id="ENSGT00940000158857"/>
<dbReference type="PANTHER" id="PTHR21669">
    <property type="entry name" value="CAPZ-INTERACTING PROTEIN AND RELATED PROTEINS"/>
    <property type="match status" value="1"/>
</dbReference>
<reference evidence="6" key="2">
    <citation type="submission" date="2025-08" db="UniProtKB">
        <authorList>
            <consortium name="Ensembl"/>
        </authorList>
    </citation>
    <scope>IDENTIFICATION</scope>
</reference>
<comment type="similarity">
    <text evidence="1">Belongs to the ubinuclein family.</text>
</comment>
<feature type="compositionally biased region" description="Low complexity" evidence="3">
    <location>
        <begin position="655"/>
        <end position="664"/>
    </location>
</feature>
<feature type="region of interest" description="Disordered" evidence="3">
    <location>
        <begin position="1"/>
        <end position="42"/>
    </location>
</feature>
<accession>A0A493U1I4</accession>
<dbReference type="InterPro" id="IPR014840">
    <property type="entry name" value="HRD"/>
</dbReference>
<feature type="compositionally biased region" description="Basic and acidic residues" evidence="3">
    <location>
        <begin position="191"/>
        <end position="210"/>
    </location>
</feature>
<dbReference type="GO" id="GO:0006325">
    <property type="term" value="P:chromatin organization"/>
    <property type="evidence" value="ECO:0007669"/>
    <property type="project" value="TreeGrafter"/>
</dbReference>
<dbReference type="AlphaFoldDB" id="A0A493U1I4"/>
<reference evidence="6" key="3">
    <citation type="submission" date="2025-09" db="UniProtKB">
        <authorList>
            <consortium name="Ensembl"/>
        </authorList>
    </citation>
    <scope>IDENTIFICATION</scope>
</reference>
<feature type="region of interest" description="Disordered" evidence="3">
    <location>
        <begin position="477"/>
        <end position="501"/>
    </location>
</feature>
<evidence type="ECO:0000256" key="2">
    <source>
        <dbReference type="ARBA" id="ARBA00022553"/>
    </source>
</evidence>
<feature type="region of interest" description="Disordered" evidence="3">
    <location>
        <begin position="621"/>
        <end position="640"/>
    </location>
</feature>
<evidence type="ECO:0000259" key="5">
    <source>
        <dbReference type="Pfam" id="PF14075"/>
    </source>
</evidence>